<evidence type="ECO:0000256" key="1">
    <source>
        <dbReference type="ARBA" id="ARBA00022837"/>
    </source>
</evidence>
<dbReference type="SUPFAM" id="SSF47473">
    <property type="entry name" value="EF-hand"/>
    <property type="match status" value="1"/>
</dbReference>
<dbReference type="Pfam" id="PF13499">
    <property type="entry name" value="EF-hand_7"/>
    <property type="match status" value="1"/>
</dbReference>
<feature type="domain" description="EF-hand" evidence="3">
    <location>
        <begin position="22"/>
        <end position="48"/>
    </location>
</feature>
<dbReference type="EMBL" id="JBFTWV010000168">
    <property type="protein sequence ID" value="KAL2784740.1"/>
    <property type="molecule type" value="Genomic_DNA"/>
</dbReference>
<evidence type="ECO:0000313" key="4">
    <source>
        <dbReference type="EMBL" id="KAL2784740.1"/>
    </source>
</evidence>
<dbReference type="CDD" id="cd00051">
    <property type="entry name" value="EFh"/>
    <property type="match status" value="1"/>
</dbReference>
<dbReference type="Proteomes" id="UP001610563">
    <property type="component" value="Unassembled WGS sequence"/>
</dbReference>
<organism evidence="4 5">
    <name type="scientific">Aspergillus keveii</name>
    <dbReference type="NCBI Taxonomy" id="714993"/>
    <lineage>
        <taxon>Eukaryota</taxon>
        <taxon>Fungi</taxon>
        <taxon>Dikarya</taxon>
        <taxon>Ascomycota</taxon>
        <taxon>Pezizomycotina</taxon>
        <taxon>Eurotiomycetes</taxon>
        <taxon>Eurotiomycetidae</taxon>
        <taxon>Eurotiales</taxon>
        <taxon>Aspergillaceae</taxon>
        <taxon>Aspergillus</taxon>
        <taxon>Aspergillus subgen. Nidulantes</taxon>
    </lineage>
</organism>
<dbReference type="PROSITE" id="PS50222">
    <property type="entry name" value="EF_HAND_2"/>
    <property type="match status" value="2"/>
</dbReference>
<dbReference type="InterPro" id="IPR002048">
    <property type="entry name" value="EF_hand_dom"/>
</dbReference>
<dbReference type="SMART" id="SM00054">
    <property type="entry name" value="EFh"/>
    <property type="match status" value="2"/>
</dbReference>
<sequence>MSESNRQIPSRAELRAHLSPDFDMMDTDNDGRLDFDEFKQAIRGAVPEEHQDAFARMMFSEIDTNADEKISLDEFVDGYTEWMMTKI</sequence>
<dbReference type="PROSITE" id="PS00018">
    <property type="entry name" value="EF_HAND_1"/>
    <property type="match status" value="1"/>
</dbReference>
<evidence type="ECO:0000313" key="5">
    <source>
        <dbReference type="Proteomes" id="UP001610563"/>
    </source>
</evidence>
<name>A0ABR4FNC7_9EURO</name>
<dbReference type="InterPro" id="IPR018247">
    <property type="entry name" value="EF_Hand_1_Ca_BS"/>
</dbReference>
<evidence type="ECO:0000259" key="3">
    <source>
        <dbReference type="PROSITE" id="PS50222"/>
    </source>
</evidence>
<protein>
    <recommendedName>
        <fullName evidence="3">EF-hand domain-containing protein</fullName>
    </recommendedName>
</protein>
<evidence type="ECO:0000256" key="2">
    <source>
        <dbReference type="SAM" id="MobiDB-lite"/>
    </source>
</evidence>
<proteinExistence type="predicted"/>
<keyword evidence="1" id="KW-0106">Calcium</keyword>
<dbReference type="InterPro" id="IPR011992">
    <property type="entry name" value="EF-hand-dom_pair"/>
</dbReference>
<keyword evidence="5" id="KW-1185">Reference proteome</keyword>
<accession>A0ABR4FNC7</accession>
<reference evidence="4 5" key="1">
    <citation type="submission" date="2024-07" db="EMBL/GenBank/DDBJ databases">
        <title>Section-level genome sequencing and comparative genomics of Aspergillus sections Usti and Cavernicolus.</title>
        <authorList>
            <consortium name="Lawrence Berkeley National Laboratory"/>
            <person name="Nybo J.L."/>
            <person name="Vesth T.C."/>
            <person name="Theobald S."/>
            <person name="Frisvad J.C."/>
            <person name="Larsen T.O."/>
            <person name="Kjaerboelling I."/>
            <person name="Rothschild-Mancinelli K."/>
            <person name="Lyhne E.K."/>
            <person name="Kogle M.E."/>
            <person name="Barry K."/>
            <person name="Clum A."/>
            <person name="Na H."/>
            <person name="Ledsgaard L."/>
            <person name="Lin J."/>
            <person name="Lipzen A."/>
            <person name="Kuo A."/>
            <person name="Riley R."/>
            <person name="Mondo S."/>
            <person name="Labutti K."/>
            <person name="Haridas S."/>
            <person name="Pangalinan J."/>
            <person name="Salamov A.A."/>
            <person name="Simmons B.A."/>
            <person name="Magnuson J.K."/>
            <person name="Chen J."/>
            <person name="Drula E."/>
            <person name="Henrissat B."/>
            <person name="Wiebenga A."/>
            <person name="Lubbers R.J."/>
            <person name="Gomes A.C."/>
            <person name="Makela M.R."/>
            <person name="Stajich J."/>
            <person name="Grigoriev I.V."/>
            <person name="Mortensen U.H."/>
            <person name="De Vries R.P."/>
            <person name="Baker S.E."/>
            <person name="Andersen M.R."/>
        </authorList>
    </citation>
    <scope>NUCLEOTIDE SEQUENCE [LARGE SCALE GENOMIC DNA]</scope>
    <source>
        <strain evidence="4 5">CBS 209.92</strain>
    </source>
</reference>
<dbReference type="Gene3D" id="1.10.238.10">
    <property type="entry name" value="EF-hand"/>
    <property type="match status" value="1"/>
</dbReference>
<comment type="caution">
    <text evidence="4">The sequence shown here is derived from an EMBL/GenBank/DDBJ whole genome shotgun (WGS) entry which is preliminary data.</text>
</comment>
<feature type="domain" description="EF-hand" evidence="3">
    <location>
        <begin position="50"/>
        <end position="85"/>
    </location>
</feature>
<feature type="region of interest" description="Disordered" evidence="2">
    <location>
        <begin position="1"/>
        <end position="26"/>
    </location>
</feature>
<gene>
    <name evidence="4" type="ORF">BJX66DRAFT_316247</name>
</gene>